<reference evidence="1" key="2">
    <citation type="journal article" date="2015" name="Fish Shellfish Immunol.">
        <title>Early steps in the European eel (Anguilla anguilla)-Vibrio vulnificus interaction in the gills: Role of the RtxA13 toxin.</title>
        <authorList>
            <person name="Callol A."/>
            <person name="Pajuelo D."/>
            <person name="Ebbesson L."/>
            <person name="Teles M."/>
            <person name="MacKenzie S."/>
            <person name="Amaro C."/>
        </authorList>
    </citation>
    <scope>NUCLEOTIDE SEQUENCE</scope>
</reference>
<sequence length="40" mass="4402">MIEKHSFGLPVVHSRVWSLDPSSWLDSTSANSWQTIAGSS</sequence>
<protein>
    <submittedName>
        <fullName evidence="1">Uncharacterized protein</fullName>
    </submittedName>
</protein>
<dbReference type="AlphaFoldDB" id="A0A0E9SD22"/>
<accession>A0A0E9SD22</accession>
<dbReference type="EMBL" id="GBXM01069430">
    <property type="protein sequence ID" value="JAH39147.1"/>
    <property type="molecule type" value="Transcribed_RNA"/>
</dbReference>
<proteinExistence type="predicted"/>
<organism evidence="1">
    <name type="scientific">Anguilla anguilla</name>
    <name type="common">European freshwater eel</name>
    <name type="synonym">Muraena anguilla</name>
    <dbReference type="NCBI Taxonomy" id="7936"/>
    <lineage>
        <taxon>Eukaryota</taxon>
        <taxon>Metazoa</taxon>
        <taxon>Chordata</taxon>
        <taxon>Craniata</taxon>
        <taxon>Vertebrata</taxon>
        <taxon>Euteleostomi</taxon>
        <taxon>Actinopterygii</taxon>
        <taxon>Neopterygii</taxon>
        <taxon>Teleostei</taxon>
        <taxon>Anguilliformes</taxon>
        <taxon>Anguillidae</taxon>
        <taxon>Anguilla</taxon>
    </lineage>
</organism>
<reference evidence="1" key="1">
    <citation type="submission" date="2014-11" db="EMBL/GenBank/DDBJ databases">
        <authorList>
            <person name="Amaro Gonzalez C."/>
        </authorList>
    </citation>
    <scope>NUCLEOTIDE SEQUENCE</scope>
</reference>
<evidence type="ECO:0000313" key="1">
    <source>
        <dbReference type="EMBL" id="JAH39147.1"/>
    </source>
</evidence>
<name>A0A0E9SD22_ANGAN</name>